<comment type="caution">
    <text evidence="2">The sequence shown here is derived from an EMBL/GenBank/DDBJ whole genome shotgun (WGS) entry which is preliminary data.</text>
</comment>
<reference evidence="2 3" key="1">
    <citation type="journal article" date="2012" name="Eukaryot. Cell">
        <title>Draft genome sequence of CBS 2479, the standard type strain of Trichosporon asahii.</title>
        <authorList>
            <person name="Yang R.Y."/>
            <person name="Li H.T."/>
            <person name="Zhu H."/>
            <person name="Zhou G.P."/>
            <person name="Wang M."/>
            <person name="Wang L."/>
        </authorList>
    </citation>
    <scope>NUCLEOTIDE SEQUENCE [LARGE SCALE GENOMIC DNA]</scope>
    <source>
        <strain evidence="3">ATCC 90039 / CBS 2479 / JCM 2466 / KCTC 7840 / NCYC 2677 / UAMH 7654</strain>
    </source>
</reference>
<protein>
    <submittedName>
        <fullName evidence="2">Uncharacterized protein</fullName>
    </submittedName>
</protein>
<dbReference type="GO" id="GO:0006457">
    <property type="term" value="P:protein folding"/>
    <property type="evidence" value="ECO:0007669"/>
    <property type="project" value="TreeGrafter"/>
</dbReference>
<dbReference type="OrthoDB" id="5582162at2759"/>
<dbReference type="KEGG" id="tasa:A1Q1_07586"/>
<keyword evidence="1" id="KW-0472">Membrane</keyword>
<evidence type="ECO:0000313" key="2">
    <source>
        <dbReference type="EMBL" id="EJT51229.1"/>
    </source>
</evidence>
<dbReference type="GeneID" id="25991098"/>
<feature type="transmembrane region" description="Helical" evidence="1">
    <location>
        <begin position="312"/>
        <end position="336"/>
    </location>
</feature>
<keyword evidence="1" id="KW-1133">Transmembrane helix</keyword>
<feature type="transmembrane region" description="Helical" evidence="1">
    <location>
        <begin position="174"/>
        <end position="194"/>
    </location>
</feature>
<feature type="transmembrane region" description="Helical" evidence="1">
    <location>
        <begin position="245"/>
        <end position="269"/>
    </location>
</feature>
<dbReference type="GO" id="GO:0051082">
    <property type="term" value="F:unfolded protein binding"/>
    <property type="evidence" value="ECO:0007669"/>
    <property type="project" value="TreeGrafter"/>
</dbReference>
<organism evidence="2 3">
    <name type="scientific">Trichosporon asahii var. asahii (strain ATCC 90039 / CBS 2479 / JCM 2466 / KCTC 7840 / NBRC 103889/ NCYC 2677 / UAMH 7654)</name>
    <name type="common">Yeast</name>
    <dbReference type="NCBI Taxonomy" id="1186058"/>
    <lineage>
        <taxon>Eukaryota</taxon>
        <taxon>Fungi</taxon>
        <taxon>Dikarya</taxon>
        <taxon>Basidiomycota</taxon>
        <taxon>Agaricomycotina</taxon>
        <taxon>Tremellomycetes</taxon>
        <taxon>Trichosporonales</taxon>
        <taxon>Trichosporonaceae</taxon>
        <taxon>Trichosporon</taxon>
    </lineage>
</organism>
<dbReference type="Pfam" id="PF12271">
    <property type="entry name" value="Chs7"/>
    <property type="match status" value="1"/>
</dbReference>
<dbReference type="PANTHER" id="PTHR35329:SF1">
    <property type="entry name" value="CHITIN SYNTHASE EXPORT CHAPERONE"/>
    <property type="match status" value="1"/>
</dbReference>
<dbReference type="AlphaFoldDB" id="J6F2M6"/>
<gene>
    <name evidence="2" type="ORF">A1Q1_07586</name>
</gene>
<evidence type="ECO:0000313" key="3">
    <source>
        <dbReference type="Proteomes" id="UP000002748"/>
    </source>
</evidence>
<dbReference type="EMBL" id="ALBS01000069">
    <property type="protein sequence ID" value="EJT51229.1"/>
    <property type="molecule type" value="Genomic_DNA"/>
</dbReference>
<name>J6F2M6_TRIAS</name>
<dbReference type="RefSeq" id="XP_014182454.1">
    <property type="nucleotide sequence ID" value="XM_014326979.1"/>
</dbReference>
<dbReference type="PANTHER" id="PTHR35329">
    <property type="entry name" value="CHITIN SYNTHASE EXPORT CHAPERONE"/>
    <property type="match status" value="1"/>
</dbReference>
<dbReference type="InterPro" id="IPR022057">
    <property type="entry name" value="Chs7"/>
</dbReference>
<feature type="transmembrane region" description="Helical" evidence="1">
    <location>
        <begin position="281"/>
        <end position="300"/>
    </location>
</feature>
<sequence>MPDPFGSFGWICQHTALPQCNLLFNQIWQNATDLEVLFPANSTFYHNYTITPSTSPDEPKAAAARRDAGSGLGNDCVIPRVTTQNSLGDIGKLHLWLCQLMAATVVVSFVSLLMVFALLFLSKRRRAAVGRSELQIFLIVSSKRRLRTDKQGFGFMSALQAVTMSSMLEQASQPLVILSAIHCAAIAAVAWMLVYNGIIATQVLDMGLISAAFFGGTCYVALAVGFNYNDAFFVGAEHPEQLKSIALFVLTMIWPAAAVVIYLLIMIYVTFLKLKEAKPAIILIAGFVLFAGGQVVQFLASQPLCRASHSKVNGSFLMSFAMDLAVGLVFFAWLTITEEDWDDHMWYA</sequence>
<dbReference type="VEuPathDB" id="FungiDB:A1Q1_07586"/>
<evidence type="ECO:0000256" key="1">
    <source>
        <dbReference type="SAM" id="Phobius"/>
    </source>
</evidence>
<feature type="transmembrane region" description="Helical" evidence="1">
    <location>
        <begin position="93"/>
        <end position="121"/>
    </location>
</feature>
<proteinExistence type="predicted"/>
<dbReference type="HOGENOM" id="CLU_050424_0_0_1"/>
<accession>J6F2M6</accession>
<dbReference type="Proteomes" id="UP000002748">
    <property type="component" value="Unassembled WGS sequence"/>
</dbReference>
<dbReference type="GO" id="GO:0005789">
    <property type="term" value="C:endoplasmic reticulum membrane"/>
    <property type="evidence" value="ECO:0007669"/>
    <property type="project" value="TreeGrafter"/>
</dbReference>
<keyword evidence="1" id="KW-0812">Transmembrane</keyword>
<feature type="transmembrane region" description="Helical" evidence="1">
    <location>
        <begin position="206"/>
        <end position="225"/>
    </location>
</feature>